<protein>
    <submittedName>
        <fullName evidence="1">Uncharacterized protein</fullName>
    </submittedName>
</protein>
<name>A0A839ILZ0_9GAMM</name>
<keyword evidence="2" id="KW-1185">Reference proteome</keyword>
<comment type="caution">
    <text evidence="1">The sequence shown here is derived from an EMBL/GenBank/DDBJ whole genome shotgun (WGS) entry which is preliminary data.</text>
</comment>
<gene>
    <name evidence="1" type="ORF">H4O21_04695</name>
</gene>
<reference evidence="1 2" key="1">
    <citation type="submission" date="2020-08" db="EMBL/GenBank/DDBJ databases">
        <title>Oceanospirillum sp. nov. isolated from marine sediment.</title>
        <authorList>
            <person name="Ji X."/>
        </authorList>
    </citation>
    <scope>NUCLEOTIDE SEQUENCE [LARGE SCALE GENOMIC DNA]</scope>
    <source>
        <strain evidence="1 2">D5</strain>
    </source>
</reference>
<proteinExistence type="predicted"/>
<accession>A0A839ILZ0</accession>
<evidence type="ECO:0000313" key="2">
    <source>
        <dbReference type="Proteomes" id="UP000565262"/>
    </source>
</evidence>
<dbReference type="AlphaFoldDB" id="A0A839ILZ0"/>
<dbReference type="RefSeq" id="WP_182807696.1">
    <property type="nucleotide sequence ID" value="NZ_JACJFM010000004.1"/>
</dbReference>
<dbReference type="Proteomes" id="UP000565262">
    <property type="component" value="Unassembled WGS sequence"/>
</dbReference>
<evidence type="ECO:0000313" key="1">
    <source>
        <dbReference type="EMBL" id="MBB1485911.1"/>
    </source>
</evidence>
<dbReference type="EMBL" id="JACJFM010000004">
    <property type="protein sequence ID" value="MBB1485911.1"/>
    <property type="molecule type" value="Genomic_DNA"/>
</dbReference>
<organism evidence="1 2">
    <name type="scientific">Oceanospirillum sediminis</name>
    <dbReference type="NCBI Taxonomy" id="2760088"/>
    <lineage>
        <taxon>Bacteria</taxon>
        <taxon>Pseudomonadati</taxon>
        <taxon>Pseudomonadota</taxon>
        <taxon>Gammaproteobacteria</taxon>
        <taxon>Oceanospirillales</taxon>
        <taxon>Oceanospirillaceae</taxon>
        <taxon>Oceanospirillum</taxon>
    </lineage>
</organism>
<sequence>MARLNNSKLSHLITELEELNREIDQASVFDVKRLASRASDVQLNIVRELVAREIERHE</sequence>